<accession>A0AA88QI26</accession>
<evidence type="ECO:0000313" key="1">
    <source>
        <dbReference type="EMBL" id="KAK2914054.1"/>
    </source>
</evidence>
<proteinExistence type="predicted"/>
<comment type="caution">
    <text evidence="1">The sequence shown here is derived from an EMBL/GenBank/DDBJ whole genome shotgun (WGS) entry which is preliminary data.</text>
</comment>
<dbReference type="Proteomes" id="UP001187343">
    <property type="component" value="Unassembled WGS sequence"/>
</dbReference>
<protein>
    <submittedName>
        <fullName evidence="1">Uncharacterized protein</fullName>
    </submittedName>
</protein>
<dbReference type="AlphaFoldDB" id="A0AA88QI26"/>
<gene>
    <name evidence="1" type="ORF">Q8A67_002453</name>
</gene>
<evidence type="ECO:0000313" key="2">
    <source>
        <dbReference type="Proteomes" id="UP001187343"/>
    </source>
</evidence>
<name>A0AA88QI26_9TELE</name>
<dbReference type="EMBL" id="JAUYZG010000002">
    <property type="protein sequence ID" value="KAK2914054.1"/>
    <property type="molecule type" value="Genomic_DNA"/>
</dbReference>
<reference evidence="1" key="1">
    <citation type="submission" date="2023-08" db="EMBL/GenBank/DDBJ databases">
        <title>Chromosome-level Genome Assembly of mud carp (Cirrhinus molitorella).</title>
        <authorList>
            <person name="Liu H."/>
        </authorList>
    </citation>
    <scope>NUCLEOTIDE SEQUENCE</scope>
    <source>
        <strain evidence="1">Prfri</strain>
        <tissue evidence="1">Muscle</tissue>
    </source>
</reference>
<organism evidence="1 2">
    <name type="scientific">Cirrhinus molitorella</name>
    <name type="common">mud carp</name>
    <dbReference type="NCBI Taxonomy" id="172907"/>
    <lineage>
        <taxon>Eukaryota</taxon>
        <taxon>Metazoa</taxon>
        <taxon>Chordata</taxon>
        <taxon>Craniata</taxon>
        <taxon>Vertebrata</taxon>
        <taxon>Euteleostomi</taxon>
        <taxon>Actinopterygii</taxon>
        <taxon>Neopterygii</taxon>
        <taxon>Teleostei</taxon>
        <taxon>Ostariophysi</taxon>
        <taxon>Cypriniformes</taxon>
        <taxon>Cyprinidae</taxon>
        <taxon>Labeoninae</taxon>
        <taxon>Labeonini</taxon>
        <taxon>Cirrhinus</taxon>
    </lineage>
</organism>
<keyword evidence="2" id="KW-1185">Reference proteome</keyword>
<sequence length="85" mass="9374">MFDDSVTAEDYTECNRINKQNGSGFKKGGLLNRSPRFLQYSWEEPRLSTRLHFSPGSRQTMPGGTGNCVPVTGTLEKNQASCSVS</sequence>